<evidence type="ECO:0000313" key="1">
    <source>
        <dbReference type="EMBL" id="AGR41222.1"/>
    </source>
</evidence>
<proteinExistence type="predicted"/>
<dbReference type="KEGG" id="stai:STAIW_v1c06000"/>
<organism evidence="1 2">
    <name type="scientific">Spiroplasma taiwanense CT-1</name>
    <dbReference type="NCBI Taxonomy" id="1276220"/>
    <lineage>
        <taxon>Bacteria</taxon>
        <taxon>Bacillati</taxon>
        <taxon>Mycoplasmatota</taxon>
        <taxon>Mollicutes</taxon>
        <taxon>Entomoplasmatales</taxon>
        <taxon>Spiroplasmataceae</taxon>
        <taxon>Spiroplasma</taxon>
    </lineage>
</organism>
<gene>
    <name evidence="1" type="ORF">STAIW_v1c06000</name>
</gene>
<dbReference type="STRING" id="1276220.STAIW_v1c06000"/>
<dbReference type="RefSeq" id="WP_020834361.1">
    <property type="nucleotide sequence ID" value="NC_021846.1"/>
</dbReference>
<dbReference type="PATRIC" id="fig|1276220.3.peg.611"/>
<dbReference type="EMBL" id="CP005074">
    <property type="protein sequence ID" value="AGR41222.1"/>
    <property type="molecule type" value="Genomic_DNA"/>
</dbReference>
<keyword evidence="2" id="KW-1185">Reference proteome</keyword>
<accession>S5LZT5</accession>
<protein>
    <submittedName>
        <fullName evidence="1">Uncharacterized protein</fullName>
    </submittedName>
</protein>
<sequence>MRRIYDQNYFLNKLLKDRKINNLISNQSRKDNLSFFENLQEIRRVLHIKDQTDKRILDEFDELIIIPTGTEETLIRELHIFNKEMYNDFPDFYTLDFENIKKDKYNKKISTPKNILNLSNPYIQDYSSDLERTTDLWEKTALDPLNDITIRDLEENLTNEYFGEDKSLVSKLLEKDEIEPYLTNQKEIIVNDEEEKEVIISNIKNILNSGHYKKLNLKKPITISCARYMKKLEALKTGFEKTYGSELFKKIKNWIQEENALYSNIDRINKIEALKKKKSKL</sequence>
<name>S5LZT5_9MOLU</name>
<dbReference type="AlphaFoldDB" id="S5LZT5"/>
<dbReference type="OrthoDB" id="389317at2"/>
<evidence type="ECO:0000313" key="2">
    <source>
        <dbReference type="Proteomes" id="UP000014984"/>
    </source>
</evidence>
<dbReference type="HOGENOM" id="CLU_1041729_0_0_14"/>
<reference evidence="1 2" key="1">
    <citation type="journal article" date="2013" name="Genome Biol. Evol.">
        <title>Comparison of metabolic capacities and inference of gene content evolution in mosquito-associated Spiroplasma diminutum and S. taiwanense.</title>
        <authorList>
            <person name="Lo W.S."/>
            <person name="Ku C."/>
            <person name="Chen L.L."/>
            <person name="Chang T.H."/>
            <person name="Kuo C.H."/>
        </authorList>
    </citation>
    <scope>NUCLEOTIDE SEQUENCE [LARGE SCALE GENOMIC DNA]</scope>
    <source>
        <strain evidence="1">CT-1</strain>
    </source>
</reference>
<dbReference type="Proteomes" id="UP000014984">
    <property type="component" value="Chromosome"/>
</dbReference>